<dbReference type="Proteomes" id="UP000014480">
    <property type="component" value="Unassembled WGS sequence"/>
</dbReference>
<feature type="transmembrane region" description="Helical" evidence="5">
    <location>
        <begin position="468"/>
        <end position="485"/>
    </location>
</feature>
<dbReference type="InterPro" id="IPR020846">
    <property type="entry name" value="MFS_dom"/>
</dbReference>
<comment type="subcellular location">
    <subcellularLocation>
        <location evidence="1">Membrane</location>
        <topology evidence="1">Multi-pass membrane protein</topology>
    </subcellularLocation>
</comment>
<keyword evidence="3 5" id="KW-1133">Transmembrane helix</keyword>
<keyword evidence="2 5" id="KW-0812">Transmembrane</keyword>
<gene>
    <name evidence="7" type="primary">YHK8</name>
    <name evidence="7" type="ORF">Cob_v009700</name>
</gene>
<dbReference type="EMBL" id="AMCV02000029">
    <property type="protein sequence ID" value="TDZ17374.1"/>
    <property type="molecule type" value="Genomic_DNA"/>
</dbReference>
<dbReference type="PANTHER" id="PTHR23502">
    <property type="entry name" value="MAJOR FACILITATOR SUPERFAMILY"/>
    <property type="match status" value="1"/>
</dbReference>
<dbReference type="SUPFAM" id="SSF103473">
    <property type="entry name" value="MFS general substrate transporter"/>
    <property type="match status" value="1"/>
</dbReference>
<keyword evidence="4 5" id="KW-0472">Membrane</keyword>
<feature type="transmembrane region" description="Helical" evidence="5">
    <location>
        <begin position="422"/>
        <end position="447"/>
    </location>
</feature>
<evidence type="ECO:0000256" key="5">
    <source>
        <dbReference type="SAM" id="Phobius"/>
    </source>
</evidence>
<name>A0A484FIH2_COLOR</name>
<feature type="transmembrane region" description="Helical" evidence="5">
    <location>
        <begin position="92"/>
        <end position="114"/>
    </location>
</feature>
<dbReference type="GO" id="GO:0005886">
    <property type="term" value="C:plasma membrane"/>
    <property type="evidence" value="ECO:0007669"/>
    <property type="project" value="TreeGrafter"/>
</dbReference>
<feature type="transmembrane region" description="Helical" evidence="5">
    <location>
        <begin position="67"/>
        <end position="86"/>
    </location>
</feature>
<feature type="transmembrane region" description="Helical" evidence="5">
    <location>
        <begin position="299"/>
        <end position="325"/>
    </location>
</feature>
<keyword evidence="8" id="KW-1185">Reference proteome</keyword>
<dbReference type="InterPro" id="IPR036259">
    <property type="entry name" value="MFS_trans_sf"/>
</dbReference>
<evidence type="ECO:0000313" key="8">
    <source>
        <dbReference type="Proteomes" id="UP000014480"/>
    </source>
</evidence>
<evidence type="ECO:0000256" key="3">
    <source>
        <dbReference type="ARBA" id="ARBA00022989"/>
    </source>
</evidence>
<dbReference type="STRING" id="1213857.A0A484FIH2"/>
<proteinExistence type="predicted"/>
<feature type="transmembrane region" description="Helical" evidence="5">
    <location>
        <begin position="34"/>
        <end position="55"/>
    </location>
</feature>
<feature type="transmembrane region" description="Helical" evidence="5">
    <location>
        <begin position="163"/>
        <end position="182"/>
    </location>
</feature>
<evidence type="ECO:0000256" key="4">
    <source>
        <dbReference type="ARBA" id="ARBA00023136"/>
    </source>
</evidence>
<evidence type="ECO:0000313" key="7">
    <source>
        <dbReference type="EMBL" id="TDZ17374.1"/>
    </source>
</evidence>
<evidence type="ECO:0000256" key="2">
    <source>
        <dbReference type="ARBA" id="ARBA00022692"/>
    </source>
</evidence>
<sequence>MLALSCVATFLTAYTAGSYSPPAALMAHDLGSSHLAMLTGITTFCVGFALSPMVLAPLSEMYGRYPVFVTSGVVYVVFQAVCSVAPNLAAMLVARFLVGVGGSVFSSVIGGVIADLWAKEQRNTPMAIFSGSVLAGTGAGPLVAGVMVKRMSVDNAIMAWKWIFWHQVIIDSVLVIALAVLFKESRGSVILSRKARAINTWYEQLEAVGHYGVWLEDARAGTSEASDSISDTENQDCWHSKPDRPEAMCRSSPRCSCSALLVPQRVRWIVNEDEERASLVKLVSVSVMRPFHLLLTEPVVFFFSLWCAFAWAVLYCTFGSIPLALSRTRNLDIEQSGYFFTAMIIGSVVATIVGVLQEQLLQLPQWRGGNDTRPSSPFWGFMRRRFPAEAPESRLYFTCITATFLPAGLFLFGFTVSREFHWAAPAFGIGLATWGIYSVYLATFNYFADIYHKFASSALAAQSCCRNILGGVFPLVTGALFRNLGEARAGALLGAIAAGLTLIPWALVFFGARIRAKSKFAVMLDP</sequence>
<accession>A0A484FIH2</accession>
<reference evidence="8" key="1">
    <citation type="journal article" date="2013" name="New Phytol.">
        <title>Comparative genomic and transcriptomic analyses reveal the hemibiotrophic stage shift of Colletotrichum fungi.</title>
        <authorList>
            <person name="Gan P."/>
            <person name="Ikeda K."/>
            <person name="Irieda H."/>
            <person name="Narusaka M."/>
            <person name="O'Connell R.J."/>
            <person name="Narusaka Y."/>
            <person name="Takano Y."/>
            <person name="Kubo Y."/>
            <person name="Shirasu K."/>
        </authorList>
    </citation>
    <scope>NUCLEOTIDE SEQUENCE [LARGE SCALE GENOMIC DNA]</scope>
    <source>
        <strain evidence="8">104-T / ATCC 96160 / CBS 514.97 / LARS 414 / MAFF 240422</strain>
    </source>
</reference>
<reference evidence="8" key="2">
    <citation type="journal article" date="2019" name="Mol. Plant Microbe Interact.">
        <title>Genome sequence resources for four phytopathogenic fungi from the Colletotrichum orbiculare species complex.</title>
        <authorList>
            <person name="Gan P."/>
            <person name="Tsushima A."/>
            <person name="Narusaka M."/>
            <person name="Narusaka Y."/>
            <person name="Takano Y."/>
            <person name="Kubo Y."/>
            <person name="Shirasu K."/>
        </authorList>
    </citation>
    <scope>GENOME REANNOTATION</scope>
    <source>
        <strain evidence="8">104-T / ATCC 96160 / CBS 514.97 / LARS 414 / MAFF 240422</strain>
    </source>
</reference>
<protein>
    <submittedName>
        <fullName evidence="7">Drug/proton antiporter YHK8</fullName>
    </submittedName>
</protein>
<dbReference type="AlphaFoldDB" id="A0A484FIH2"/>
<dbReference type="Pfam" id="PF07690">
    <property type="entry name" value="MFS_1"/>
    <property type="match status" value="1"/>
</dbReference>
<dbReference type="Gene3D" id="1.20.1250.20">
    <property type="entry name" value="MFS general substrate transporter like domains"/>
    <property type="match status" value="1"/>
</dbReference>
<dbReference type="InterPro" id="IPR011701">
    <property type="entry name" value="MFS"/>
</dbReference>
<dbReference type="OrthoDB" id="6770063at2759"/>
<feature type="transmembrane region" description="Helical" evidence="5">
    <location>
        <begin position="395"/>
        <end position="416"/>
    </location>
</feature>
<feature type="transmembrane region" description="Helical" evidence="5">
    <location>
        <begin position="126"/>
        <end position="148"/>
    </location>
</feature>
<dbReference type="GO" id="GO:0022857">
    <property type="term" value="F:transmembrane transporter activity"/>
    <property type="evidence" value="ECO:0007669"/>
    <property type="project" value="InterPro"/>
</dbReference>
<evidence type="ECO:0000259" key="6">
    <source>
        <dbReference type="PROSITE" id="PS50850"/>
    </source>
</evidence>
<feature type="transmembrane region" description="Helical" evidence="5">
    <location>
        <begin position="491"/>
        <end position="510"/>
    </location>
</feature>
<dbReference type="PANTHER" id="PTHR23502:SF134">
    <property type="entry name" value="MAJOR FACILITATOR SUPERFAMILY (MFS) PROFILE DOMAIN-CONTAINING PROTEIN-RELATED"/>
    <property type="match status" value="1"/>
</dbReference>
<comment type="caution">
    <text evidence="7">The sequence shown here is derived from an EMBL/GenBank/DDBJ whole genome shotgun (WGS) entry which is preliminary data.</text>
</comment>
<dbReference type="PROSITE" id="PS50850">
    <property type="entry name" value="MFS"/>
    <property type="match status" value="1"/>
</dbReference>
<organism evidence="7 8">
    <name type="scientific">Colletotrichum orbiculare (strain 104-T / ATCC 96160 / CBS 514.97 / LARS 414 / MAFF 240422)</name>
    <name type="common">Cucumber anthracnose fungus</name>
    <name type="synonym">Colletotrichum lagenarium</name>
    <dbReference type="NCBI Taxonomy" id="1213857"/>
    <lineage>
        <taxon>Eukaryota</taxon>
        <taxon>Fungi</taxon>
        <taxon>Dikarya</taxon>
        <taxon>Ascomycota</taxon>
        <taxon>Pezizomycotina</taxon>
        <taxon>Sordariomycetes</taxon>
        <taxon>Hypocreomycetidae</taxon>
        <taxon>Glomerellales</taxon>
        <taxon>Glomerellaceae</taxon>
        <taxon>Colletotrichum</taxon>
        <taxon>Colletotrichum orbiculare species complex</taxon>
    </lineage>
</organism>
<evidence type="ECO:0000256" key="1">
    <source>
        <dbReference type="ARBA" id="ARBA00004141"/>
    </source>
</evidence>
<feature type="transmembrane region" description="Helical" evidence="5">
    <location>
        <begin position="337"/>
        <end position="356"/>
    </location>
</feature>
<feature type="domain" description="Major facilitator superfamily (MFS) profile" evidence="6">
    <location>
        <begin position="1"/>
        <end position="516"/>
    </location>
</feature>